<evidence type="ECO:0000313" key="5">
    <source>
        <dbReference type="Proteomes" id="UP000597444"/>
    </source>
</evidence>
<dbReference type="InterPro" id="IPR000182">
    <property type="entry name" value="GNAT_dom"/>
</dbReference>
<dbReference type="CDD" id="cd04301">
    <property type="entry name" value="NAT_SF"/>
    <property type="match status" value="1"/>
</dbReference>
<accession>A0A8J3N745</accession>
<dbReference type="Pfam" id="PF00583">
    <property type="entry name" value="Acetyltransf_1"/>
    <property type="match status" value="1"/>
</dbReference>
<dbReference type="SUPFAM" id="SSF55729">
    <property type="entry name" value="Acyl-CoA N-acyltransferases (Nat)"/>
    <property type="match status" value="2"/>
</dbReference>
<evidence type="ECO:0000313" key="4">
    <source>
        <dbReference type="EMBL" id="GHO98228.1"/>
    </source>
</evidence>
<protein>
    <recommendedName>
        <fullName evidence="3">N-acetyltransferase domain-containing protein</fullName>
    </recommendedName>
</protein>
<dbReference type="AlphaFoldDB" id="A0A8J3N745"/>
<keyword evidence="1" id="KW-0808">Transferase</keyword>
<comment type="caution">
    <text evidence="4">The sequence shown here is derived from an EMBL/GenBank/DDBJ whole genome shotgun (WGS) entry which is preliminary data.</text>
</comment>
<sequence length="314" mass="35483">MLMAFFLRSLSGEADIPRIVDLVNTVDPEPASIETFRERYCKAPPGGLSPIVAIDLTGQIAGYATISHAPFANCFWLRIIVDPSKRHQGIGSRLYNSVLTIAQAHAVTQIISEVRENCVEGLQFAQHRNFQITSHMQVSRLYVATFDESRFNGTVEAVAQTGIRFFTLADIAMTPEIQRKHYELHCDCAIDNPATADWRAPSFESYCQRVFQSPQFRADGHVIAADDDKWVGLSALEYYPHTRSMHNAFTCVHRAYRGRHIALALKLLTMRAVRASDVDYIYTNNDSTNIPILIINRKLGYRIEPGIYMLSHFL</sequence>
<dbReference type="InterPro" id="IPR050832">
    <property type="entry name" value="Bact_Acetyltransf"/>
</dbReference>
<organism evidence="4 5">
    <name type="scientific">Reticulibacter mediterranei</name>
    <dbReference type="NCBI Taxonomy" id="2778369"/>
    <lineage>
        <taxon>Bacteria</taxon>
        <taxon>Bacillati</taxon>
        <taxon>Chloroflexota</taxon>
        <taxon>Ktedonobacteria</taxon>
        <taxon>Ktedonobacterales</taxon>
        <taxon>Reticulibacteraceae</taxon>
        <taxon>Reticulibacter</taxon>
    </lineage>
</organism>
<feature type="domain" description="N-acetyltransferase" evidence="3">
    <location>
        <begin position="182"/>
        <end position="314"/>
    </location>
</feature>
<dbReference type="PANTHER" id="PTHR43877">
    <property type="entry name" value="AMINOALKYLPHOSPHONATE N-ACETYLTRANSFERASE-RELATED-RELATED"/>
    <property type="match status" value="1"/>
</dbReference>
<gene>
    <name evidence="4" type="ORF">KSF_082760</name>
</gene>
<evidence type="ECO:0000259" key="3">
    <source>
        <dbReference type="PROSITE" id="PS51186"/>
    </source>
</evidence>
<reference evidence="4" key="1">
    <citation type="submission" date="2020-10" db="EMBL/GenBank/DDBJ databases">
        <title>Taxonomic study of unclassified bacteria belonging to the class Ktedonobacteria.</title>
        <authorList>
            <person name="Yabe S."/>
            <person name="Wang C.M."/>
            <person name="Zheng Y."/>
            <person name="Sakai Y."/>
            <person name="Cavaletti L."/>
            <person name="Monciardini P."/>
            <person name="Donadio S."/>
        </authorList>
    </citation>
    <scope>NUCLEOTIDE SEQUENCE</scope>
    <source>
        <strain evidence="4">ID150040</strain>
    </source>
</reference>
<dbReference type="Gene3D" id="3.40.630.30">
    <property type="match status" value="1"/>
</dbReference>
<dbReference type="Proteomes" id="UP000597444">
    <property type="component" value="Unassembled WGS sequence"/>
</dbReference>
<dbReference type="PROSITE" id="PS51186">
    <property type="entry name" value="GNAT"/>
    <property type="match status" value="2"/>
</dbReference>
<dbReference type="EMBL" id="BNJK01000002">
    <property type="protein sequence ID" value="GHO98228.1"/>
    <property type="molecule type" value="Genomic_DNA"/>
</dbReference>
<dbReference type="InterPro" id="IPR016181">
    <property type="entry name" value="Acyl_CoA_acyltransferase"/>
</dbReference>
<feature type="domain" description="N-acetyltransferase" evidence="3">
    <location>
        <begin position="5"/>
        <end position="178"/>
    </location>
</feature>
<dbReference type="GO" id="GO:0016747">
    <property type="term" value="F:acyltransferase activity, transferring groups other than amino-acyl groups"/>
    <property type="evidence" value="ECO:0007669"/>
    <property type="project" value="InterPro"/>
</dbReference>
<name>A0A8J3N745_9CHLR</name>
<proteinExistence type="predicted"/>
<evidence type="ECO:0000256" key="1">
    <source>
        <dbReference type="ARBA" id="ARBA00022679"/>
    </source>
</evidence>
<keyword evidence="5" id="KW-1185">Reference proteome</keyword>
<evidence type="ECO:0000256" key="2">
    <source>
        <dbReference type="ARBA" id="ARBA00023315"/>
    </source>
</evidence>
<keyword evidence="2" id="KW-0012">Acyltransferase</keyword>